<dbReference type="RefSeq" id="WP_251840178.1">
    <property type="nucleotide sequence ID" value="NZ_JACSPO010000007.1"/>
</dbReference>
<proteinExistence type="predicted"/>
<feature type="signal peptide" evidence="5">
    <location>
        <begin position="1"/>
        <end position="18"/>
    </location>
</feature>
<dbReference type="PANTHER" id="PTHR47737">
    <property type="entry name" value="GLYCINE BETAINE/PROLINE BETAINE TRANSPORT SYSTEM PERMEASE PROTEIN PROW"/>
    <property type="match status" value="1"/>
</dbReference>
<dbReference type="CDD" id="cd13639">
    <property type="entry name" value="PBP2_OpuAC_like"/>
    <property type="match status" value="1"/>
</dbReference>
<evidence type="ECO:0000256" key="2">
    <source>
        <dbReference type="ARBA" id="ARBA00022448"/>
    </source>
</evidence>
<dbReference type="Pfam" id="PF04069">
    <property type="entry name" value="OpuAC"/>
    <property type="match status" value="1"/>
</dbReference>
<accession>A0ABR8Z4H9</accession>
<keyword evidence="3" id="KW-1003">Cell membrane</keyword>
<evidence type="ECO:0000256" key="4">
    <source>
        <dbReference type="ARBA" id="ARBA00023136"/>
    </source>
</evidence>
<dbReference type="Gene3D" id="3.40.190.10">
    <property type="entry name" value="Periplasmic binding protein-like II"/>
    <property type="match status" value="1"/>
</dbReference>
<evidence type="ECO:0000256" key="5">
    <source>
        <dbReference type="SAM" id="SignalP"/>
    </source>
</evidence>
<evidence type="ECO:0000256" key="3">
    <source>
        <dbReference type="ARBA" id="ARBA00022475"/>
    </source>
</evidence>
<dbReference type="SUPFAM" id="SSF53850">
    <property type="entry name" value="Periplasmic binding protein-like II"/>
    <property type="match status" value="1"/>
</dbReference>
<evidence type="ECO:0000259" key="6">
    <source>
        <dbReference type="Pfam" id="PF04069"/>
    </source>
</evidence>
<comment type="caution">
    <text evidence="7">The sequence shown here is derived from an EMBL/GenBank/DDBJ whole genome shotgun (WGS) entry which is preliminary data.</text>
</comment>
<dbReference type="Gene3D" id="3.40.190.100">
    <property type="entry name" value="Glycine betaine-binding periplasmic protein, domain 2"/>
    <property type="match status" value="1"/>
</dbReference>
<keyword evidence="4" id="KW-0472">Membrane</keyword>
<evidence type="ECO:0000256" key="1">
    <source>
        <dbReference type="ARBA" id="ARBA00004236"/>
    </source>
</evidence>
<organism evidence="7 8">
    <name type="scientific">Oceanitalea stevensii</name>
    <dbReference type="NCBI Taxonomy" id="2763072"/>
    <lineage>
        <taxon>Bacteria</taxon>
        <taxon>Bacillati</taxon>
        <taxon>Actinomycetota</taxon>
        <taxon>Actinomycetes</taxon>
        <taxon>Micrococcales</taxon>
        <taxon>Bogoriellaceae</taxon>
        <taxon>Georgenia</taxon>
    </lineage>
</organism>
<name>A0ABR8Z4H9_9MICO</name>
<keyword evidence="5" id="KW-0732">Signal</keyword>
<comment type="subcellular location">
    <subcellularLocation>
        <location evidence="1">Cell membrane</location>
    </subcellularLocation>
</comment>
<dbReference type="Proteomes" id="UP000661894">
    <property type="component" value="Unassembled WGS sequence"/>
</dbReference>
<evidence type="ECO:0000313" key="8">
    <source>
        <dbReference type="Proteomes" id="UP000661894"/>
    </source>
</evidence>
<evidence type="ECO:0000313" key="7">
    <source>
        <dbReference type="EMBL" id="MBD8063077.1"/>
    </source>
</evidence>
<feature type="chain" id="PRO_5045793427" evidence="5">
    <location>
        <begin position="19"/>
        <end position="301"/>
    </location>
</feature>
<keyword evidence="8" id="KW-1185">Reference proteome</keyword>
<protein>
    <submittedName>
        <fullName evidence="7">Glycine betaine ABC transporter substrate-binding protein</fullName>
    </submittedName>
</protein>
<dbReference type="PROSITE" id="PS51257">
    <property type="entry name" value="PROKAR_LIPOPROTEIN"/>
    <property type="match status" value="1"/>
</dbReference>
<dbReference type="InterPro" id="IPR007210">
    <property type="entry name" value="ABC_Gly_betaine_transp_sub-bd"/>
</dbReference>
<dbReference type="PANTHER" id="PTHR47737:SF1">
    <property type="entry name" value="GLYCINE BETAINE_PROLINE BETAINE TRANSPORT SYSTEM PERMEASE PROTEIN PROW"/>
    <property type="match status" value="1"/>
</dbReference>
<feature type="domain" description="ABC-type glycine betaine transport system substrate-binding" evidence="6">
    <location>
        <begin position="43"/>
        <end position="291"/>
    </location>
</feature>
<sequence>MKITRRSGAVIASATALALTLAACGSDTDGGSEDTATGADAGPITIGIHSGWEEGIAVSHLWQHILEEQGYEVEMETADAGVVFTGLAQGDYDVNFDTWLPSTHGHYIEEYGDDVAELGTWFEEAPLTIAVNEDAPIDSLAELADNAELFGNRLVGIESGAGLTKITQEQVIPTYGLDVMDYLVSSTPAMLTELSAAIDAGENIAVTLWRPHWAYDAFPIKDLEDPEGALGEPDDIYAYGNADFAATYPDVAEWIAGFQLDDEQLHSLENIMFNEMNGEDNDAAVDQWVEENQEFVDSITG</sequence>
<reference evidence="7 8" key="1">
    <citation type="submission" date="2020-08" db="EMBL/GenBank/DDBJ databases">
        <title>A Genomic Blueprint of the Chicken Gut Microbiome.</title>
        <authorList>
            <person name="Gilroy R."/>
            <person name="Ravi A."/>
            <person name="Getino M."/>
            <person name="Pursley I."/>
            <person name="Horton D.L."/>
            <person name="Alikhan N.-F."/>
            <person name="Baker D."/>
            <person name="Gharbi K."/>
            <person name="Hall N."/>
            <person name="Watson M."/>
            <person name="Adriaenssens E.M."/>
            <person name="Foster-Nyarko E."/>
            <person name="Jarju S."/>
            <person name="Secka A."/>
            <person name="Antonio M."/>
            <person name="Oren A."/>
            <person name="Chaudhuri R."/>
            <person name="La Ragione R.M."/>
            <person name="Hildebrand F."/>
            <person name="Pallen M.J."/>
        </authorList>
    </citation>
    <scope>NUCLEOTIDE SEQUENCE [LARGE SCALE GENOMIC DNA]</scope>
    <source>
        <strain evidence="7 8">Sa1BUA1</strain>
    </source>
</reference>
<dbReference type="EMBL" id="JACSPO010000007">
    <property type="protein sequence ID" value="MBD8063077.1"/>
    <property type="molecule type" value="Genomic_DNA"/>
</dbReference>
<keyword evidence="2" id="KW-0813">Transport</keyword>
<gene>
    <name evidence="7" type="ORF">H9624_12195</name>
</gene>